<evidence type="ECO:0000259" key="1">
    <source>
        <dbReference type="Pfam" id="PF00535"/>
    </source>
</evidence>
<dbReference type="PANTHER" id="PTHR43685">
    <property type="entry name" value="GLYCOSYLTRANSFERASE"/>
    <property type="match status" value="1"/>
</dbReference>
<dbReference type="OrthoDB" id="9802649at2"/>
<dbReference type="Proteomes" id="UP000243847">
    <property type="component" value="Chromosome sequence1"/>
</dbReference>
<accession>A0A173LUZ1</accession>
<dbReference type="InterPro" id="IPR001173">
    <property type="entry name" value="Glyco_trans_2-like"/>
</dbReference>
<organism evidence="2 3">
    <name type="scientific">Aurantimicrobium minutum</name>
    <dbReference type="NCBI Taxonomy" id="708131"/>
    <lineage>
        <taxon>Bacteria</taxon>
        <taxon>Bacillati</taxon>
        <taxon>Actinomycetota</taxon>
        <taxon>Actinomycetes</taxon>
        <taxon>Micrococcales</taxon>
        <taxon>Microbacteriaceae</taxon>
        <taxon>Aurantimicrobium</taxon>
    </lineage>
</organism>
<dbReference type="EMBL" id="AP017457">
    <property type="protein sequence ID" value="BAU98746.1"/>
    <property type="molecule type" value="Genomic_DNA"/>
</dbReference>
<feature type="domain" description="Glycosyltransferase 2-like" evidence="1">
    <location>
        <begin position="8"/>
        <end position="186"/>
    </location>
</feature>
<keyword evidence="2" id="KW-0808">Transferase</keyword>
<dbReference type="InterPro" id="IPR029044">
    <property type="entry name" value="Nucleotide-diphossugar_trans"/>
</dbReference>
<evidence type="ECO:0000313" key="3">
    <source>
        <dbReference type="Proteomes" id="UP000243847"/>
    </source>
</evidence>
<dbReference type="GeneID" id="80451387"/>
<dbReference type="SUPFAM" id="SSF53448">
    <property type="entry name" value="Nucleotide-diphospho-sugar transferases"/>
    <property type="match status" value="1"/>
</dbReference>
<gene>
    <name evidence="2" type="ORF">AUMI_12040</name>
</gene>
<dbReference type="InterPro" id="IPR050834">
    <property type="entry name" value="Glycosyltransf_2"/>
</dbReference>
<dbReference type="RefSeq" id="WP_148664035.1">
    <property type="nucleotide sequence ID" value="NZ_AP017457.1"/>
</dbReference>
<name>A0A173LUZ1_9MICO</name>
<dbReference type="CDD" id="cd04196">
    <property type="entry name" value="GT_2_like_d"/>
    <property type="match status" value="1"/>
</dbReference>
<dbReference type="Gene3D" id="3.90.550.10">
    <property type="entry name" value="Spore Coat Polysaccharide Biosynthesis Protein SpsA, Chain A"/>
    <property type="match status" value="1"/>
</dbReference>
<sequence length="328" mass="35711">MAISPNISVAMCTYNGAHYIAAQLETMAAQTLLPAEIVVSDDGSTDGTVALLKKTWEKLVEHKTILGRIKLTVLQNKTSLGVTKNFEQAIAATSKQYIFLADQDDLWFPQRLETGAAHLESGAGFVFGDADLIDGEGAPLGHTLFEALALKTSEREGITTDPVNVLIKRNIVTGATAAFPRTVFEKAAPFPEGWVHDEWLAMVAALGGEKFAVTGPLISYRQHSSNQIGVKKNTMGTRMAKLRAEGTQRNARLLSRMTSLAQRASELGADASAVKLISSAQKFQEARSAYPKNRVIRWVPVLGQVFTGRYFRVSNGPRDVLRDLVQPL</sequence>
<protein>
    <submittedName>
        <fullName evidence="2">Rhamnosyltransferase WbpY</fullName>
    </submittedName>
</protein>
<dbReference type="AlphaFoldDB" id="A0A173LUZ1"/>
<reference evidence="2 3" key="1">
    <citation type="journal article" date="2016" name="Genome Announc.">
        <title>Complete Genome Sequence of Aurantimicrobium minutum Type Strain KNCT, a Planktonic Ultramicrobacterium Isolated from River Water.</title>
        <authorList>
            <person name="Nakai R."/>
            <person name="Fujisawa T."/>
            <person name="Nakamura Y."/>
            <person name="Nishide H."/>
            <person name="Uchiyama I."/>
            <person name="Baba T."/>
            <person name="Toyoda A."/>
            <person name="Fujiyama A."/>
            <person name="Naganuma T."/>
            <person name="Niki H."/>
        </authorList>
    </citation>
    <scope>NUCLEOTIDE SEQUENCE [LARGE SCALE GENOMIC DNA]</scope>
    <source>
        <strain evidence="2 3">KNC</strain>
    </source>
</reference>
<dbReference type="PANTHER" id="PTHR43685:SF11">
    <property type="entry name" value="GLYCOSYLTRANSFERASE TAGX-RELATED"/>
    <property type="match status" value="1"/>
</dbReference>
<evidence type="ECO:0000313" key="2">
    <source>
        <dbReference type="EMBL" id="BAU98746.1"/>
    </source>
</evidence>
<dbReference type="Pfam" id="PF00535">
    <property type="entry name" value="Glycos_transf_2"/>
    <property type="match status" value="1"/>
</dbReference>
<dbReference type="KEGG" id="amin:AUMI_12040"/>
<proteinExistence type="predicted"/>
<dbReference type="GO" id="GO:0016740">
    <property type="term" value="F:transferase activity"/>
    <property type="evidence" value="ECO:0007669"/>
    <property type="project" value="UniProtKB-KW"/>
</dbReference>